<evidence type="ECO:0000313" key="8">
    <source>
        <dbReference type="Proteomes" id="UP000041254"/>
    </source>
</evidence>
<feature type="binding site" evidence="5">
    <location>
        <position position="164"/>
    </location>
    <ligand>
        <name>chlorophyll a</name>
        <dbReference type="ChEBI" id="CHEBI:58416"/>
        <label>1</label>
    </ligand>
</feature>
<reference evidence="7 8" key="1">
    <citation type="submission" date="2014-11" db="EMBL/GenBank/DDBJ databases">
        <authorList>
            <person name="Zhu J."/>
            <person name="Qi W."/>
            <person name="Song R."/>
        </authorList>
    </citation>
    <scope>NUCLEOTIDE SEQUENCE [LARGE SCALE GENOMIC DNA]</scope>
</reference>
<dbReference type="VEuPathDB" id="CryptoDB:Vbra_20938"/>
<feature type="binding site" evidence="5">
    <location>
        <position position="77"/>
    </location>
    <ligand>
        <name>chlorophyll a</name>
        <dbReference type="ChEBI" id="CHEBI:58416"/>
        <label>1</label>
    </ligand>
</feature>
<dbReference type="Pfam" id="PF00504">
    <property type="entry name" value="Chloroa_b-bind"/>
    <property type="match status" value="1"/>
</dbReference>
<feature type="binding site" evidence="5">
    <location>
        <position position="165"/>
    </location>
    <ligand>
        <name>chlorophyll a</name>
        <dbReference type="ChEBI" id="CHEBI:58416"/>
        <label>1</label>
    </ligand>
</feature>
<feature type="signal peptide" evidence="6">
    <location>
        <begin position="1"/>
        <end position="16"/>
    </location>
</feature>
<dbReference type="SUPFAM" id="SSF103511">
    <property type="entry name" value="Chlorophyll a-b binding protein"/>
    <property type="match status" value="1"/>
</dbReference>
<evidence type="ECO:0000256" key="5">
    <source>
        <dbReference type="PIRSR" id="PIRSR601344-1"/>
    </source>
</evidence>
<protein>
    <submittedName>
        <fullName evidence="7">Uncharacterized protein</fullName>
    </submittedName>
</protein>
<evidence type="ECO:0000256" key="4">
    <source>
        <dbReference type="ARBA" id="ARBA00022640"/>
    </source>
</evidence>
<dbReference type="InParanoid" id="A0A0G4EVU7"/>
<feature type="chain" id="PRO_5005188368" evidence="6">
    <location>
        <begin position="17"/>
        <end position="209"/>
    </location>
</feature>
<keyword evidence="3" id="KW-0602">Photosynthesis</keyword>
<accession>A0A0G4EVU7</accession>
<keyword evidence="4" id="KW-0934">Plastid</keyword>
<dbReference type="STRING" id="1169540.A0A0G4EVU7"/>
<dbReference type="Proteomes" id="UP000041254">
    <property type="component" value="Unassembled WGS sequence"/>
</dbReference>
<evidence type="ECO:0000256" key="2">
    <source>
        <dbReference type="ARBA" id="ARBA00022528"/>
    </source>
</evidence>
<dbReference type="PANTHER" id="PTHR21649">
    <property type="entry name" value="CHLOROPHYLL A/B BINDING PROTEIN"/>
    <property type="match status" value="1"/>
</dbReference>
<proteinExistence type="predicted"/>
<keyword evidence="5" id="KW-0148">Chlorophyll</keyword>
<dbReference type="InterPro" id="IPR001344">
    <property type="entry name" value="Chloro_AB-bd_pln"/>
</dbReference>
<name>A0A0G4EVU7_VITBC</name>
<dbReference type="InterPro" id="IPR022796">
    <property type="entry name" value="Chloroa_b-bind"/>
</dbReference>
<evidence type="ECO:0000256" key="3">
    <source>
        <dbReference type="ARBA" id="ARBA00022531"/>
    </source>
</evidence>
<dbReference type="GO" id="GO:0016168">
    <property type="term" value="F:chlorophyll binding"/>
    <property type="evidence" value="ECO:0007669"/>
    <property type="project" value="UniProtKB-KW"/>
</dbReference>
<feature type="binding site" evidence="5">
    <location>
        <position position="55"/>
    </location>
    <ligand>
        <name>chlorophyll a</name>
        <dbReference type="ChEBI" id="CHEBI:58416"/>
        <label>1</label>
    </ligand>
</feature>
<keyword evidence="8" id="KW-1185">Reference proteome</keyword>
<feature type="binding site" description="axial binding residue" evidence="5">
    <location>
        <position position="61"/>
    </location>
    <ligand>
        <name>chlorophyll b</name>
        <dbReference type="ChEBI" id="CHEBI:61721"/>
        <label>1</label>
    </ligand>
    <ligandPart>
        <name>Mg</name>
        <dbReference type="ChEBI" id="CHEBI:25107"/>
    </ligandPart>
</feature>
<dbReference type="GO" id="GO:0009765">
    <property type="term" value="P:photosynthesis, light harvesting"/>
    <property type="evidence" value="ECO:0007669"/>
    <property type="project" value="InterPro"/>
</dbReference>
<sequence length="209" mass="22811">MMKLMVFAALIAAASAFVPSAPLRGLDKLQSRDRTAPRMAVEDMIGADVETRGVWDPLGFSKDESSLYRYRAVELKHGRVAMLAVLGYFVAELWHPLYDGKVEPGLKAISQVPSAGWLQILATIAAIELSIGKQDFENRAPGDLGFGINPFENDPVEFAKLQLKEIKNGRLAMIAIAGMLVQELVTGQTTLQQLREGHISPFGDGQGLF</sequence>
<comment type="subcellular location">
    <subcellularLocation>
        <location evidence="1">Plastid</location>
        <location evidence="1">Chloroplast</location>
    </subcellularLocation>
</comment>
<feature type="binding site" description="axial binding residue" evidence="5">
    <location>
        <position position="79"/>
    </location>
    <ligand>
        <name>chlorophyll b</name>
        <dbReference type="ChEBI" id="CHEBI:61721"/>
        <label>1</label>
    </ligand>
    <ligandPart>
        <name>Mg</name>
        <dbReference type="ChEBI" id="CHEBI:25107"/>
    </ligandPart>
</feature>
<keyword evidence="2" id="KW-0150">Chloroplast</keyword>
<evidence type="ECO:0000256" key="6">
    <source>
        <dbReference type="SAM" id="SignalP"/>
    </source>
</evidence>
<dbReference type="GO" id="GO:0009507">
    <property type="term" value="C:chloroplast"/>
    <property type="evidence" value="ECO:0007669"/>
    <property type="project" value="UniProtKB-SubCell"/>
</dbReference>
<feature type="binding site" evidence="5">
    <location>
        <position position="74"/>
    </location>
    <ligand>
        <name>chlorophyll a</name>
        <dbReference type="ChEBI" id="CHEBI:58416"/>
        <label>1</label>
    </ligand>
</feature>
<evidence type="ECO:0000256" key="1">
    <source>
        <dbReference type="ARBA" id="ARBA00004229"/>
    </source>
</evidence>
<dbReference type="PhylomeDB" id="A0A0G4EVU7"/>
<evidence type="ECO:0000313" key="7">
    <source>
        <dbReference type="EMBL" id="CEM02552.1"/>
    </source>
</evidence>
<feature type="binding site" evidence="5">
    <location>
        <position position="182"/>
    </location>
    <ligand>
        <name>chlorophyll a</name>
        <dbReference type="ChEBI" id="CHEBI:58416"/>
        <label>1</label>
    </ligand>
</feature>
<gene>
    <name evidence="7" type="ORF">Vbra_20938</name>
</gene>
<dbReference type="OMA" id="WHPLYDG"/>
<dbReference type="OrthoDB" id="413410at2759"/>
<dbReference type="Gene3D" id="1.10.3460.10">
    <property type="entry name" value="Chlorophyll a/b binding protein domain"/>
    <property type="match status" value="1"/>
</dbReference>
<organism evidence="7 8">
    <name type="scientific">Vitrella brassicaformis (strain CCMP3155)</name>
    <dbReference type="NCBI Taxonomy" id="1169540"/>
    <lineage>
        <taxon>Eukaryota</taxon>
        <taxon>Sar</taxon>
        <taxon>Alveolata</taxon>
        <taxon>Colpodellida</taxon>
        <taxon>Vitrellaceae</taxon>
        <taxon>Vitrella</taxon>
    </lineage>
</organism>
<keyword evidence="6" id="KW-0732">Signal</keyword>
<feature type="binding site" evidence="5">
    <location>
        <position position="168"/>
    </location>
    <ligand>
        <name>chlorophyll b</name>
        <dbReference type="ChEBI" id="CHEBI:61721"/>
        <label>4</label>
    </ligand>
</feature>
<dbReference type="EMBL" id="CDMY01000329">
    <property type="protein sequence ID" value="CEM02552.1"/>
    <property type="molecule type" value="Genomic_DNA"/>
</dbReference>
<dbReference type="AlphaFoldDB" id="A0A0G4EVU7"/>
<feature type="binding site" evidence="5">
    <location>
        <position position="170"/>
    </location>
    <ligand>
        <name>chlorophyll a</name>
        <dbReference type="ChEBI" id="CHEBI:58416"/>
        <label>1</label>
    </ligand>
</feature>
<dbReference type="GO" id="GO:0016020">
    <property type="term" value="C:membrane"/>
    <property type="evidence" value="ECO:0007669"/>
    <property type="project" value="InterPro"/>
</dbReference>
<keyword evidence="5" id="KW-0157">Chromophore</keyword>